<comment type="caution">
    <text evidence="2">The sequence shown here is derived from an EMBL/GenBank/DDBJ whole genome shotgun (WGS) entry which is preliminary data.</text>
</comment>
<protein>
    <recommendedName>
        <fullName evidence="1">Reverse transcriptase zinc-binding domain-containing protein</fullName>
    </recommendedName>
</protein>
<proteinExistence type="predicted"/>
<sequence>MKLWKWQGPQRIGILLWKMLNDALLTNENRRRRHLTVDDGCPLCNGNETKSILYTFRDCQHAQQEQGSLRGRTLECLCFYKDDMEEV</sequence>
<evidence type="ECO:0000313" key="3">
    <source>
        <dbReference type="Proteomes" id="UP001372338"/>
    </source>
</evidence>
<accession>A0AAN9FCU8</accession>
<dbReference type="Pfam" id="PF13966">
    <property type="entry name" value="zf-RVT"/>
    <property type="match status" value="1"/>
</dbReference>
<evidence type="ECO:0000313" key="2">
    <source>
        <dbReference type="EMBL" id="KAK7273124.1"/>
    </source>
</evidence>
<gene>
    <name evidence="2" type="ORF">RIF29_14170</name>
</gene>
<evidence type="ECO:0000259" key="1">
    <source>
        <dbReference type="Pfam" id="PF13966"/>
    </source>
</evidence>
<dbReference type="Proteomes" id="UP001372338">
    <property type="component" value="Unassembled WGS sequence"/>
</dbReference>
<dbReference type="AlphaFoldDB" id="A0AAN9FCU8"/>
<dbReference type="EMBL" id="JAYWIO010000003">
    <property type="protein sequence ID" value="KAK7273124.1"/>
    <property type="molecule type" value="Genomic_DNA"/>
</dbReference>
<dbReference type="InterPro" id="IPR026960">
    <property type="entry name" value="RVT-Znf"/>
</dbReference>
<organism evidence="2 3">
    <name type="scientific">Crotalaria pallida</name>
    <name type="common">Smooth rattlebox</name>
    <name type="synonym">Crotalaria striata</name>
    <dbReference type="NCBI Taxonomy" id="3830"/>
    <lineage>
        <taxon>Eukaryota</taxon>
        <taxon>Viridiplantae</taxon>
        <taxon>Streptophyta</taxon>
        <taxon>Embryophyta</taxon>
        <taxon>Tracheophyta</taxon>
        <taxon>Spermatophyta</taxon>
        <taxon>Magnoliopsida</taxon>
        <taxon>eudicotyledons</taxon>
        <taxon>Gunneridae</taxon>
        <taxon>Pentapetalae</taxon>
        <taxon>rosids</taxon>
        <taxon>fabids</taxon>
        <taxon>Fabales</taxon>
        <taxon>Fabaceae</taxon>
        <taxon>Papilionoideae</taxon>
        <taxon>50 kb inversion clade</taxon>
        <taxon>genistoids sensu lato</taxon>
        <taxon>core genistoids</taxon>
        <taxon>Crotalarieae</taxon>
        <taxon>Crotalaria</taxon>
    </lineage>
</organism>
<name>A0AAN9FCU8_CROPI</name>
<feature type="domain" description="Reverse transcriptase zinc-binding" evidence="1">
    <location>
        <begin position="3"/>
        <end position="64"/>
    </location>
</feature>
<keyword evidence="3" id="KW-1185">Reference proteome</keyword>
<reference evidence="2 3" key="1">
    <citation type="submission" date="2024-01" db="EMBL/GenBank/DDBJ databases">
        <title>The genomes of 5 underutilized Papilionoideae crops provide insights into root nodulation and disease resistanc.</title>
        <authorList>
            <person name="Yuan L."/>
        </authorList>
    </citation>
    <scope>NUCLEOTIDE SEQUENCE [LARGE SCALE GENOMIC DNA]</scope>
    <source>
        <strain evidence="2">ZHUSHIDOU_FW_LH</strain>
        <tissue evidence="2">Leaf</tissue>
    </source>
</reference>